<dbReference type="InterPro" id="IPR003165">
    <property type="entry name" value="Piwi"/>
</dbReference>
<dbReference type="EMBL" id="CH479180">
    <property type="protein sequence ID" value="EDW29151.1"/>
    <property type="molecule type" value="Genomic_DNA"/>
</dbReference>
<gene>
    <name evidence="2" type="primary">Dper\GL18569</name>
    <name evidence="2" type="ORF">Dper_GL18569</name>
</gene>
<sequence>MRQGSERTDERIKRDNEEVRREIVKRHHTRFFPSGCPSESNKFNNVEPGTVVDRTIVHPNEVQWFMVSHQSIKGTARPTRYNVIANTGRLDIDLLQQMTHNLCHLFPRCNRAVSYPAPAYLAHLAATRGRPSIPPNRSTRNG</sequence>
<dbReference type="PANTHER" id="PTHR22891">
    <property type="entry name" value="EUKARYOTIC TRANSLATION INITIATION FACTOR 2C"/>
    <property type="match status" value="1"/>
</dbReference>
<dbReference type="InterPro" id="IPR036397">
    <property type="entry name" value="RNaseH_sf"/>
</dbReference>
<dbReference type="HOGENOM" id="CLU_1817792_0_0_1"/>
<dbReference type="AlphaFoldDB" id="B4G6N7"/>
<dbReference type="PhylomeDB" id="B4G6N7"/>
<evidence type="ECO:0000313" key="3">
    <source>
        <dbReference type="Proteomes" id="UP000008744"/>
    </source>
</evidence>
<feature type="domain" description="Piwi" evidence="1">
    <location>
        <begin position="23"/>
        <end position="134"/>
    </location>
</feature>
<dbReference type="OMA" id="PARFFCC"/>
<dbReference type="InterPro" id="IPR012337">
    <property type="entry name" value="RNaseH-like_sf"/>
</dbReference>
<keyword evidence="3" id="KW-1185">Reference proteome</keyword>
<dbReference type="GO" id="GO:0003676">
    <property type="term" value="F:nucleic acid binding"/>
    <property type="evidence" value="ECO:0007669"/>
    <property type="project" value="InterPro"/>
</dbReference>
<evidence type="ECO:0000259" key="1">
    <source>
        <dbReference type="PROSITE" id="PS50822"/>
    </source>
</evidence>
<dbReference type="SUPFAM" id="SSF53098">
    <property type="entry name" value="Ribonuclease H-like"/>
    <property type="match status" value="1"/>
</dbReference>
<dbReference type="eggNOG" id="KOG1041">
    <property type="taxonomic scope" value="Eukaryota"/>
</dbReference>
<protein>
    <submittedName>
        <fullName evidence="2">GL18569</fullName>
    </submittedName>
</protein>
<dbReference type="STRING" id="7234.B4G6N7"/>
<dbReference type="Proteomes" id="UP000008744">
    <property type="component" value="Unassembled WGS sequence"/>
</dbReference>
<dbReference type="Gene3D" id="3.30.420.10">
    <property type="entry name" value="Ribonuclease H-like superfamily/Ribonuclease H"/>
    <property type="match status" value="1"/>
</dbReference>
<evidence type="ECO:0000313" key="2">
    <source>
        <dbReference type="EMBL" id="EDW29151.1"/>
    </source>
</evidence>
<name>B4G6N7_DROPE</name>
<proteinExistence type="predicted"/>
<reference evidence="2 3" key="1">
    <citation type="journal article" date="2007" name="Nature">
        <title>Evolution of genes and genomes on the Drosophila phylogeny.</title>
        <authorList>
            <consortium name="Drosophila 12 Genomes Consortium"/>
            <person name="Clark A.G."/>
            <person name="Eisen M.B."/>
            <person name="Smith D.R."/>
            <person name="Bergman C.M."/>
            <person name="Oliver B."/>
            <person name="Markow T.A."/>
            <person name="Kaufman T.C."/>
            <person name="Kellis M."/>
            <person name="Gelbart W."/>
            <person name="Iyer V.N."/>
            <person name="Pollard D.A."/>
            <person name="Sackton T.B."/>
            <person name="Larracuente A.M."/>
            <person name="Singh N.D."/>
            <person name="Abad J.P."/>
            <person name="Abt D.N."/>
            <person name="Adryan B."/>
            <person name="Aguade M."/>
            <person name="Akashi H."/>
            <person name="Anderson W.W."/>
            <person name="Aquadro C.F."/>
            <person name="Ardell D.H."/>
            <person name="Arguello R."/>
            <person name="Artieri C.G."/>
            <person name="Barbash D.A."/>
            <person name="Barker D."/>
            <person name="Barsanti P."/>
            <person name="Batterham P."/>
            <person name="Batzoglou S."/>
            <person name="Begun D."/>
            <person name="Bhutkar A."/>
            <person name="Blanco E."/>
            <person name="Bosak S.A."/>
            <person name="Bradley R.K."/>
            <person name="Brand A.D."/>
            <person name="Brent M.R."/>
            <person name="Brooks A.N."/>
            <person name="Brown R.H."/>
            <person name="Butlin R.K."/>
            <person name="Caggese C."/>
            <person name="Calvi B.R."/>
            <person name="Bernardo de Carvalho A."/>
            <person name="Caspi A."/>
            <person name="Castrezana S."/>
            <person name="Celniker S.E."/>
            <person name="Chang J.L."/>
            <person name="Chapple C."/>
            <person name="Chatterji S."/>
            <person name="Chinwalla A."/>
            <person name="Civetta A."/>
            <person name="Clifton S.W."/>
            <person name="Comeron J.M."/>
            <person name="Costello J.C."/>
            <person name="Coyne J.A."/>
            <person name="Daub J."/>
            <person name="David R.G."/>
            <person name="Delcher A.L."/>
            <person name="Delehaunty K."/>
            <person name="Do C.B."/>
            <person name="Ebling H."/>
            <person name="Edwards K."/>
            <person name="Eickbush T."/>
            <person name="Evans J.D."/>
            <person name="Filipski A."/>
            <person name="Findeiss S."/>
            <person name="Freyhult E."/>
            <person name="Fulton L."/>
            <person name="Fulton R."/>
            <person name="Garcia A.C."/>
            <person name="Gardiner A."/>
            <person name="Garfield D.A."/>
            <person name="Garvin B.E."/>
            <person name="Gibson G."/>
            <person name="Gilbert D."/>
            <person name="Gnerre S."/>
            <person name="Godfrey J."/>
            <person name="Good R."/>
            <person name="Gotea V."/>
            <person name="Gravely B."/>
            <person name="Greenberg A.J."/>
            <person name="Griffiths-Jones S."/>
            <person name="Gross S."/>
            <person name="Guigo R."/>
            <person name="Gustafson E.A."/>
            <person name="Haerty W."/>
            <person name="Hahn M.W."/>
            <person name="Halligan D.L."/>
            <person name="Halpern A.L."/>
            <person name="Halter G.M."/>
            <person name="Han M.V."/>
            <person name="Heger A."/>
            <person name="Hillier L."/>
            <person name="Hinrichs A.S."/>
            <person name="Holmes I."/>
            <person name="Hoskins R.A."/>
            <person name="Hubisz M.J."/>
            <person name="Hultmark D."/>
            <person name="Huntley M.A."/>
            <person name="Jaffe D.B."/>
            <person name="Jagadeeshan S."/>
            <person name="Jeck W.R."/>
            <person name="Johnson J."/>
            <person name="Jones C.D."/>
            <person name="Jordan W.C."/>
            <person name="Karpen G.H."/>
            <person name="Kataoka E."/>
            <person name="Keightley P.D."/>
            <person name="Kheradpour P."/>
            <person name="Kirkness E.F."/>
            <person name="Koerich L.B."/>
            <person name="Kristiansen K."/>
            <person name="Kudrna D."/>
            <person name="Kulathinal R.J."/>
            <person name="Kumar S."/>
            <person name="Kwok R."/>
            <person name="Lander E."/>
            <person name="Langley C.H."/>
            <person name="Lapoint R."/>
            <person name="Lazzaro B.P."/>
            <person name="Lee S.J."/>
            <person name="Levesque L."/>
            <person name="Li R."/>
            <person name="Lin C.F."/>
            <person name="Lin M.F."/>
            <person name="Lindblad-Toh K."/>
            <person name="Llopart A."/>
            <person name="Long M."/>
            <person name="Low L."/>
            <person name="Lozovsky E."/>
            <person name="Lu J."/>
            <person name="Luo M."/>
            <person name="Machado C.A."/>
            <person name="Makalowski W."/>
            <person name="Marzo M."/>
            <person name="Matsuda M."/>
            <person name="Matzkin L."/>
            <person name="McAllister B."/>
            <person name="McBride C.S."/>
            <person name="McKernan B."/>
            <person name="McKernan K."/>
            <person name="Mendez-Lago M."/>
            <person name="Minx P."/>
            <person name="Mollenhauer M.U."/>
            <person name="Montooth K."/>
            <person name="Mount S.M."/>
            <person name="Mu X."/>
            <person name="Myers E."/>
            <person name="Negre B."/>
            <person name="Newfeld S."/>
            <person name="Nielsen R."/>
            <person name="Noor M.A."/>
            <person name="O'Grady P."/>
            <person name="Pachter L."/>
            <person name="Papaceit M."/>
            <person name="Parisi M.J."/>
            <person name="Parisi M."/>
            <person name="Parts L."/>
            <person name="Pedersen J.S."/>
            <person name="Pesole G."/>
            <person name="Phillippy A.M."/>
            <person name="Ponting C.P."/>
            <person name="Pop M."/>
            <person name="Porcelli D."/>
            <person name="Powell J.R."/>
            <person name="Prohaska S."/>
            <person name="Pruitt K."/>
            <person name="Puig M."/>
            <person name="Quesneville H."/>
            <person name="Ram K.R."/>
            <person name="Rand D."/>
            <person name="Rasmussen M.D."/>
            <person name="Reed L.K."/>
            <person name="Reenan R."/>
            <person name="Reily A."/>
            <person name="Remington K.A."/>
            <person name="Rieger T.T."/>
            <person name="Ritchie M.G."/>
            <person name="Robin C."/>
            <person name="Rogers Y.H."/>
            <person name="Rohde C."/>
            <person name="Rozas J."/>
            <person name="Rubenfield M.J."/>
            <person name="Ruiz A."/>
            <person name="Russo S."/>
            <person name="Salzberg S.L."/>
            <person name="Sanchez-Gracia A."/>
            <person name="Saranga D.J."/>
            <person name="Sato H."/>
            <person name="Schaeffer S.W."/>
            <person name="Schatz M.C."/>
            <person name="Schlenke T."/>
            <person name="Schwartz R."/>
            <person name="Segarra C."/>
            <person name="Singh R.S."/>
            <person name="Sirot L."/>
            <person name="Sirota M."/>
            <person name="Sisneros N.B."/>
            <person name="Smith C.D."/>
            <person name="Smith T.F."/>
            <person name="Spieth J."/>
            <person name="Stage D.E."/>
            <person name="Stark A."/>
            <person name="Stephan W."/>
            <person name="Strausberg R.L."/>
            <person name="Strempel S."/>
            <person name="Sturgill D."/>
            <person name="Sutton G."/>
            <person name="Sutton G.G."/>
            <person name="Tao W."/>
            <person name="Teichmann S."/>
            <person name="Tobari Y.N."/>
            <person name="Tomimura Y."/>
            <person name="Tsolas J.M."/>
            <person name="Valente V.L."/>
            <person name="Venter E."/>
            <person name="Venter J.C."/>
            <person name="Vicario S."/>
            <person name="Vieira F.G."/>
            <person name="Vilella A.J."/>
            <person name="Villasante A."/>
            <person name="Walenz B."/>
            <person name="Wang J."/>
            <person name="Wasserman M."/>
            <person name="Watts T."/>
            <person name="Wilson D."/>
            <person name="Wilson R.K."/>
            <person name="Wing R.A."/>
            <person name="Wolfner M.F."/>
            <person name="Wong A."/>
            <person name="Wong G.K."/>
            <person name="Wu C.I."/>
            <person name="Wu G."/>
            <person name="Yamamoto D."/>
            <person name="Yang H.P."/>
            <person name="Yang S.P."/>
            <person name="Yorke J.A."/>
            <person name="Yoshida K."/>
            <person name="Zdobnov E."/>
            <person name="Zhang P."/>
            <person name="Zhang Y."/>
            <person name="Zimin A.V."/>
            <person name="Baldwin J."/>
            <person name="Abdouelleil A."/>
            <person name="Abdulkadir J."/>
            <person name="Abebe A."/>
            <person name="Abera B."/>
            <person name="Abreu J."/>
            <person name="Acer S.C."/>
            <person name="Aftuck L."/>
            <person name="Alexander A."/>
            <person name="An P."/>
            <person name="Anderson E."/>
            <person name="Anderson S."/>
            <person name="Arachi H."/>
            <person name="Azer M."/>
            <person name="Bachantsang P."/>
            <person name="Barry A."/>
            <person name="Bayul T."/>
            <person name="Berlin A."/>
            <person name="Bessette D."/>
            <person name="Bloom T."/>
            <person name="Blye J."/>
            <person name="Boguslavskiy L."/>
            <person name="Bonnet C."/>
            <person name="Boukhgalter B."/>
            <person name="Bourzgui I."/>
            <person name="Brown A."/>
            <person name="Cahill P."/>
            <person name="Channer S."/>
            <person name="Cheshatsang Y."/>
            <person name="Chuda L."/>
            <person name="Citroen M."/>
            <person name="Collymore A."/>
            <person name="Cooke P."/>
            <person name="Costello M."/>
            <person name="D'Aco K."/>
            <person name="Daza R."/>
            <person name="De Haan G."/>
            <person name="DeGray S."/>
            <person name="DeMaso C."/>
            <person name="Dhargay N."/>
            <person name="Dooley K."/>
            <person name="Dooley E."/>
            <person name="Doricent M."/>
            <person name="Dorje P."/>
            <person name="Dorjee K."/>
            <person name="Dupes A."/>
            <person name="Elong R."/>
            <person name="Falk J."/>
            <person name="Farina A."/>
            <person name="Faro S."/>
            <person name="Ferguson D."/>
            <person name="Fisher S."/>
            <person name="Foley C.D."/>
            <person name="Franke A."/>
            <person name="Friedrich D."/>
            <person name="Gadbois L."/>
            <person name="Gearin G."/>
            <person name="Gearin C.R."/>
            <person name="Giannoukos G."/>
            <person name="Goode T."/>
            <person name="Graham J."/>
            <person name="Grandbois E."/>
            <person name="Grewal S."/>
            <person name="Gyaltsen K."/>
            <person name="Hafez N."/>
            <person name="Hagos B."/>
            <person name="Hall J."/>
            <person name="Henson C."/>
            <person name="Hollinger A."/>
            <person name="Honan T."/>
            <person name="Huard M.D."/>
            <person name="Hughes L."/>
            <person name="Hurhula B."/>
            <person name="Husby M.E."/>
            <person name="Kamat A."/>
            <person name="Kanga B."/>
            <person name="Kashin S."/>
            <person name="Khazanovich D."/>
            <person name="Kisner P."/>
            <person name="Lance K."/>
            <person name="Lara M."/>
            <person name="Lee W."/>
            <person name="Lennon N."/>
            <person name="Letendre F."/>
            <person name="LeVine R."/>
            <person name="Lipovsky A."/>
            <person name="Liu X."/>
            <person name="Liu J."/>
            <person name="Liu S."/>
            <person name="Lokyitsang T."/>
            <person name="Lokyitsang Y."/>
            <person name="Lubonja R."/>
            <person name="Lui A."/>
            <person name="MacDonald P."/>
            <person name="Magnisalis V."/>
            <person name="Maru K."/>
            <person name="Matthews C."/>
            <person name="McCusker W."/>
            <person name="McDonough S."/>
            <person name="Mehta T."/>
            <person name="Meldrim J."/>
            <person name="Meneus L."/>
            <person name="Mihai O."/>
            <person name="Mihalev A."/>
            <person name="Mihova T."/>
            <person name="Mittelman R."/>
            <person name="Mlenga V."/>
            <person name="Montmayeur A."/>
            <person name="Mulrain L."/>
            <person name="Navidi A."/>
            <person name="Naylor J."/>
            <person name="Negash T."/>
            <person name="Nguyen T."/>
            <person name="Nguyen N."/>
            <person name="Nicol R."/>
            <person name="Norbu C."/>
            <person name="Norbu N."/>
            <person name="Novod N."/>
            <person name="O'Neill B."/>
            <person name="Osman S."/>
            <person name="Markiewicz E."/>
            <person name="Oyono O.L."/>
            <person name="Patti C."/>
            <person name="Phunkhang P."/>
            <person name="Pierre F."/>
            <person name="Priest M."/>
            <person name="Raghuraman S."/>
            <person name="Rege F."/>
            <person name="Reyes R."/>
            <person name="Rise C."/>
            <person name="Rogov P."/>
            <person name="Ross K."/>
            <person name="Ryan E."/>
            <person name="Settipalli S."/>
            <person name="Shea T."/>
            <person name="Sherpa N."/>
            <person name="Shi L."/>
            <person name="Shih D."/>
            <person name="Sparrow T."/>
            <person name="Spaulding J."/>
            <person name="Stalker J."/>
            <person name="Stange-Thomann N."/>
            <person name="Stavropoulos S."/>
            <person name="Stone C."/>
            <person name="Strader C."/>
            <person name="Tesfaye S."/>
            <person name="Thomson T."/>
            <person name="Thoulutsang Y."/>
            <person name="Thoulutsang D."/>
            <person name="Topham K."/>
            <person name="Topping I."/>
            <person name="Tsamla T."/>
            <person name="Vassiliev H."/>
            <person name="Vo A."/>
            <person name="Wangchuk T."/>
            <person name="Wangdi T."/>
            <person name="Weiand M."/>
            <person name="Wilkinson J."/>
            <person name="Wilson A."/>
            <person name="Yadav S."/>
            <person name="Young G."/>
            <person name="Yu Q."/>
            <person name="Zembek L."/>
            <person name="Zhong D."/>
            <person name="Zimmer A."/>
            <person name="Zwirko Z."/>
            <person name="Jaffe D.B."/>
            <person name="Alvarez P."/>
            <person name="Brockman W."/>
            <person name="Butler J."/>
            <person name="Chin C."/>
            <person name="Gnerre S."/>
            <person name="Grabherr M."/>
            <person name="Kleber M."/>
            <person name="Mauceli E."/>
            <person name="MacCallum I."/>
        </authorList>
    </citation>
    <scope>NUCLEOTIDE SEQUENCE [LARGE SCALE GENOMIC DNA]</scope>
    <source>
        <strain evidence="3">MSH-3 / Tucson 14011-0111.49</strain>
    </source>
</reference>
<dbReference type="Pfam" id="PF02171">
    <property type="entry name" value="Piwi"/>
    <property type="match status" value="1"/>
</dbReference>
<accession>B4G6N7</accession>
<dbReference type="SMART" id="SM00950">
    <property type="entry name" value="Piwi"/>
    <property type="match status" value="1"/>
</dbReference>
<organism evidence="3">
    <name type="scientific">Drosophila persimilis</name>
    <name type="common">Fruit fly</name>
    <dbReference type="NCBI Taxonomy" id="7234"/>
    <lineage>
        <taxon>Eukaryota</taxon>
        <taxon>Metazoa</taxon>
        <taxon>Ecdysozoa</taxon>
        <taxon>Arthropoda</taxon>
        <taxon>Hexapoda</taxon>
        <taxon>Insecta</taxon>
        <taxon>Pterygota</taxon>
        <taxon>Neoptera</taxon>
        <taxon>Endopterygota</taxon>
        <taxon>Diptera</taxon>
        <taxon>Brachycera</taxon>
        <taxon>Muscomorpha</taxon>
        <taxon>Ephydroidea</taxon>
        <taxon>Drosophilidae</taxon>
        <taxon>Drosophila</taxon>
        <taxon>Sophophora</taxon>
    </lineage>
</organism>
<dbReference type="PROSITE" id="PS50822">
    <property type="entry name" value="PIWI"/>
    <property type="match status" value="1"/>
</dbReference>